<evidence type="ECO:0000256" key="1">
    <source>
        <dbReference type="SAM" id="MobiDB-lite"/>
    </source>
</evidence>
<proteinExistence type="predicted"/>
<dbReference type="AlphaFoldDB" id="A0A6J4S6I8"/>
<feature type="region of interest" description="Disordered" evidence="1">
    <location>
        <begin position="1"/>
        <end position="42"/>
    </location>
</feature>
<name>A0A6J4S6I8_9ACTN</name>
<accession>A0A6J4S6I8</accession>
<evidence type="ECO:0000313" key="2">
    <source>
        <dbReference type="EMBL" id="CAA9484714.1"/>
    </source>
</evidence>
<feature type="compositionally biased region" description="Acidic residues" evidence="1">
    <location>
        <begin position="1"/>
        <end position="12"/>
    </location>
</feature>
<sequence length="42" mass="4617">VDDDVEEGEDEGDPQRHEQGDGPPQPAPVEPDEEQLGHDRPV</sequence>
<protein>
    <submittedName>
        <fullName evidence="2">Uncharacterized protein</fullName>
    </submittedName>
</protein>
<gene>
    <name evidence="2" type="ORF">AVDCRST_MAG17-383</name>
</gene>
<dbReference type="EMBL" id="CADCVV010000029">
    <property type="protein sequence ID" value="CAA9484714.1"/>
    <property type="molecule type" value="Genomic_DNA"/>
</dbReference>
<reference evidence="2" key="1">
    <citation type="submission" date="2020-02" db="EMBL/GenBank/DDBJ databases">
        <authorList>
            <person name="Meier V. D."/>
        </authorList>
    </citation>
    <scope>NUCLEOTIDE SEQUENCE</scope>
    <source>
        <strain evidence="2">AVDCRST_MAG17</strain>
    </source>
</reference>
<feature type="non-terminal residue" evidence="2">
    <location>
        <position position="42"/>
    </location>
</feature>
<feature type="non-terminal residue" evidence="2">
    <location>
        <position position="1"/>
    </location>
</feature>
<organism evidence="2">
    <name type="scientific">uncultured Solirubrobacterales bacterium</name>
    <dbReference type="NCBI Taxonomy" id="768556"/>
    <lineage>
        <taxon>Bacteria</taxon>
        <taxon>Bacillati</taxon>
        <taxon>Actinomycetota</taxon>
        <taxon>Thermoleophilia</taxon>
        <taxon>Solirubrobacterales</taxon>
        <taxon>environmental samples</taxon>
    </lineage>
</organism>